<dbReference type="Ensembl" id="ENSPKIT00000014873.1">
    <property type="protein sequence ID" value="ENSPKIP00000033975.1"/>
    <property type="gene ID" value="ENSPKIG00000013490.1"/>
</dbReference>
<dbReference type="SMART" id="SM00034">
    <property type="entry name" value="CLECT"/>
    <property type="match status" value="1"/>
</dbReference>
<feature type="domain" description="C-type lectin" evidence="5">
    <location>
        <begin position="173"/>
        <end position="289"/>
    </location>
</feature>
<reference evidence="6" key="1">
    <citation type="submission" date="2025-08" db="UniProtKB">
        <authorList>
            <consortium name="Ensembl"/>
        </authorList>
    </citation>
    <scope>IDENTIFICATION</scope>
</reference>
<evidence type="ECO:0000256" key="3">
    <source>
        <dbReference type="SAM" id="MobiDB-lite"/>
    </source>
</evidence>
<dbReference type="AlphaFoldDB" id="A0A3B3SUE2"/>
<dbReference type="InterPro" id="IPR018378">
    <property type="entry name" value="C-type_lectin_CS"/>
</dbReference>
<dbReference type="SUPFAM" id="SSF56436">
    <property type="entry name" value="C-type lectin-like"/>
    <property type="match status" value="1"/>
</dbReference>
<dbReference type="InterPro" id="IPR016187">
    <property type="entry name" value="CTDL_fold"/>
</dbReference>
<keyword evidence="4" id="KW-1133">Transmembrane helix</keyword>
<evidence type="ECO:0000259" key="5">
    <source>
        <dbReference type="PROSITE" id="PS50041"/>
    </source>
</evidence>
<dbReference type="PANTHER" id="PTHR22803">
    <property type="entry name" value="MANNOSE, PHOSPHOLIPASE, LECTIN RECEPTOR RELATED"/>
    <property type="match status" value="1"/>
</dbReference>
<name>A0A3B3SUE2_9TELE</name>
<keyword evidence="4" id="KW-0812">Transmembrane</keyword>
<reference evidence="6" key="2">
    <citation type="submission" date="2025-09" db="UniProtKB">
        <authorList>
            <consortium name="Ensembl"/>
        </authorList>
    </citation>
    <scope>IDENTIFICATION</scope>
</reference>
<keyword evidence="7" id="KW-1185">Reference proteome</keyword>
<dbReference type="InterPro" id="IPR001304">
    <property type="entry name" value="C-type_lectin-like"/>
</dbReference>
<evidence type="ECO:0000256" key="1">
    <source>
        <dbReference type="ARBA" id="ARBA00022734"/>
    </source>
</evidence>
<accession>A0A3B3SUE2</accession>
<keyword evidence="1" id="KW-0430">Lectin</keyword>
<dbReference type="STRING" id="1676925.ENSPKIP00000033975"/>
<organism evidence="6 7">
    <name type="scientific">Paramormyrops kingsleyae</name>
    <dbReference type="NCBI Taxonomy" id="1676925"/>
    <lineage>
        <taxon>Eukaryota</taxon>
        <taxon>Metazoa</taxon>
        <taxon>Chordata</taxon>
        <taxon>Craniata</taxon>
        <taxon>Vertebrata</taxon>
        <taxon>Euteleostomi</taxon>
        <taxon>Actinopterygii</taxon>
        <taxon>Neopterygii</taxon>
        <taxon>Teleostei</taxon>
        <taxon>Osteoglossocephala</taxon>
        <taxon>Osteoglossomorpha</taxon>
        <taxon>Osteoglossiformes</taxon>
        <taxon>Mormyridae</taxon>
        <taxon>Paramormyrops</taxon>
    </lineage>
</organism>
<dbReference type="InterPro" id="IPR016186">
    <property type="entry name" value="C-type_lectin-like/link_sf"/>
</dbReference>
<protein>
    <recommendedName>
        <fullName evidence="5">C-type lectin domain-containing protein</fullName>
    </recommendedName>
</protein>
<dbReference type="GeneTree" id="ENSGT01020000230338"/>
<feature type="region of interest" description="Disordered" evidence="3">
    <location>
        <begin position="16"/>
        <end position="35"/>
    </location>
</feature>
<sequence>MSKENIYANISNTSDQIRKRSNATQCPGSESAGRRDHRPAVVCLGLLCFLLLTALIVLAVYYRRVIHHAETEHSTLQKERDQLLLNYSLQTTERDQLLLNYSLQTAERDQLLLRYSLQTAERDQLLLNYSLLTAARDQLLFNFSLQTTERDQLLLKYKYCNKSYTCPLGWRRFKCSCYYISTEKKTWSDSRQACMQLGTDLAIISSREEQEFMNSIPGGFWIGLSDREREGTWKWVDGTTFPVDEGYWWSNPKQPDSNGNEDCVELRTRDSDSGWNDRPCGGVWKWMCESLPMVLTHILMITHCSL</sequence>
<dbReference type="Proteomes" id="UP000261540">
    <property type="component" value="Unplaced"/>
</dbReference>
<dbReference type="InterPro" id="IPR050111">
    <property type="entry name" value="C-type_lectin/snaclec_domain"/>
</dbReference>
<evidence type="ECO:0000313" key="7">
    <source>
        <dbReference type="Proteomes" id="UP000261540"/>
    </source>
</evidence>
<feature type="transmembrane region" description="Helical" evidence="4">
    <location>
        <begin position="40"/>
        <end position="62"/>
    </location>
</feature>
<dbReference type="Pfam" id="PF00059">
    <property type="entry name" value="Lectin_C"/>
    <property type="match status" value="1"/>
</dbReference>
<keyword evidence="4" id="KW-0472">Membrane</keyword>
<keyword evidence="2" id="KW-1015">Disulfide bond</keyword>
<dbReference type="CDD" id="cd03590">
    <property type="entry name" value="CLECT_DC-SIGN_like"/>
    <property type="match status" value="1"/>
</dbReference>
<evidence type="ECO:0000256" key="2">
    <source>
        <dbReference type="ARBA" id="ARBA00023157"/>
    </source>
</evidence>
<evidence type="ECO:0000256" key="4">
    <source>
        <dbReference type="SAM" id="Phobius"/>
    </source>
</evidence>
<dbReference type="PROSITE" id="PS50041">
    <property type="entry name" value="C_TYPE_LECTIN_2"/>
    <property type="match status" value="1"/>
</dbReference>
<dbReference type="InterPro" id="IPR033989">
    <property type="entry name" value="CD209-like_CTLD"/>
</dbReference>
<evidence type="ECO:0000313" key="6">
    <source>
        <dbReference type="Ensembl" id="ENSPKIP00000033975.1"/>
    </source>
</evidence>
<dbReference type="GO" id="GO:0030246">
    <property type="term" value="F:carbohydrate binding"/>
    <property type="evidence" value="ECO:0007669"/>
    <property type="project" value="UniProtKB-KW"/>
</dbReference>
<dbReference type="PROSITE" id="PS00615">
    <property type="entry name" value="C_TYPE_LECTIN_1"/>
    <property type="match status" value="1"/>
</dbReference>
<proteinExistence type="predicted"/>
<dbReference type="Gene3D" id="3.10.100.10">
    <property type="entry name" value="Mannose-Binding Protein A, subunit A"/>
    <property type="match status" value="1"/>
</dbReference>